<evidence type="ECO:0000256" key="9">
    <source>
        <dbReference type="SAM" id="MobiDB-lite"/>
    </source>
</evidence>
<dbReference type="InterPro" id="IPR001611">
    <property type="entry name" value="Leu-rich_rpt"/>
</dbReference>
<dbReference type="PANTHER" id="PTHR24113:SF12">
    <property type="entry name" value="RAN GTPASE-ACTIVATING PROTEIN 1"/>
    <property type="match status" value="1"/>
</dbReference>
<dbReference type="Pfam" id="PF13516">
    <property type="entry name" value="LRR_6"/>
    <property type="match status" value="3"/>
</dbReference>
<dbReference type="GO" id="GO:0005829">
    <property type="term" value="C:cytosol"/>
    <property type="evidence" value="ECO:0007669"/>
    <property type="project" value="TreeGrafter"/>
</dbReference>
<accession>A0A250WTH1</accession>
<dbReference type="PROSITE" id="PS00518">
    <property type="entry name" value="ZF_RING_1"/>
    <property type="match status" value="1"/>
</dbReference>
<keyword evidence="2" id="KW-0343">GTPase activation</keyword>
<evidence type="ECO:0000259" key="11">
    <source>
        <dbReference type="PROSITE" id="PS50089"/>
    </source>
</evidence>
<feature type="compositionally biased region" description="Low complexity" evidence="9">
    <location>
        <begin position="1033"/>
        <end position="1046"/>
    </location>
</feature>
<feature type="region of interest" description="Disordered" evidence="9">
    <location>
        <begin position="1016"/>
        <end position="1066"/>
    </location>
</feature>
<evidence type="ECO:0000256" key="2">
    <source>
        <dbReference type="ARBA" id="ARBA00022468"/>
    </source>
</evidence>
<dbReference type="GO" id="GO:0008270">
    <property type="term" value="F:zinc ion binding"/>
    <property type="evidence" value="ECO:0007669"/>
    <property type="project" value="UniProtKB-KW"/>
</dbReference>
<dbReference type="InterPro" id="IPR027038">
    <property type="entry name" value="RanGap"/>
</dbReference>
<comment type="caution">
    <text evidence="12">The sequence shown here is derived from an EMBL/GenBank/DDBJ whole genome shotgun (WGS) entry which is preliminary data.</text>
</comment>
<sequence>MSSCQSSDESYGGHASSSTVKRGDLCLDVPRDVSGAQAGDVSSLPAMANMTSSSHAVLSSSPIHTTSQEWDIAAHETSRIAGSLFPKGRIIIDEALMEPKLQSSSQILNLPSGGVLQSSLSDVENQGELMHPHIPIGSSPLQDTTPSVMLDTGDSESLCGSVIIHHTTSQTHSFVNTSGGRSSPVALGFHLPPLAYLRTAAEEDTAATGPSQPSSRVPSYRSSPSESTPASHVIRVHSQLNTLPSIRSHHSFHNAGPIHRAGAAAASTGAPLLPILESAAEGDGAGSSFLSAHHIGILERWWEMLMLMLMLGTMCTDAYMLAVLFSGGCSASLWAPALVFYLAPVVIMAILMVAYNAWMALSLHYFAIMIIQSDLNDLRQPWPHLDFLRYFMLFFTLCVLTMFGSVVVAMCSIMFAAVSLSCVPLLDTSLVVSTLASLTPDSLSGSFRQKDLLFIENYRCARLPIQALMHSLPQAVLMSYLLAAPGSTGCSSLPAPPIVASLVLACINFLGKLTYFLIQAKKQYGSRGLRMLTGVVELTKEALSFQGAFHVPSPVLERTLTRMLRSQSDLIVDHDLGEEEGEVNLDATNQPTSTLQNVGSSLHRQQSEPVALLPWCGVIPLVPHFLIPTKSGVLVPGQMTTLVQEAFHRFRRQGITSWALQYPHNGNRCLSNMVRDGLVHFRNLQYLTICKCKVVDRGFQDVASQVVSHPHLHTLRLVKVEMSSTAAGYLSELVREGSPLATFEVSACLVPPRATAKLARALRSNTRLHTFIYTLNGVNKYGAQAFADSVSVNQSLTHLDLSGNRMGPEGAASLTEGLSVCYNRRKQQQERLLEENLELPRGLNLVISICDVRLQGAKSLADAVLRLQEQVLGTQTLGDRGTTEAAAAAAVLRHQEQVFGTQTLGDRGTTEADAAAAAAAVLRHQEQVFGTQTLGDRGTTEAAGAVPPTRARTADPYHSQPPPSLPPAALGTADSYHPQPPPSLPPAALGTACAPEVGDTPRQSLQLRAKPTFTSNNGCYVEDHDRPPGPELSSSGAGTAAAAAAALDREPSVRGRASKHKRTQSEPSRLAAFAAAILGVGGSGNTVADEASSHALAAPVVTVVLPPCHIQIHDGMAGAVHAQGAPLSFVGGPGGTEALNAVTVGTSDSVSPSGTLHGSLVPSHLPSLTLMLPCHEHAFVDSVTAIFEVLQMRLTVMDLSGLGLGFKGAEDISKCITAGFMPVLEVLDLSANAIGDSGILALVDALISKPPPSLHTLDLSSNEVCDDGAEALAKLIKHREAVVAHCQQQCDRDECFTQNAMETNKDEGCLKEPSPTDPLEARWSSNSTAPRMAEIPSQGERHHASSTARTSLLDLFSRISRPALSMIPGLHGSAAVATPARALASAAAEAPSAPMLLPQLRIKLCDNHYPFGLEALRALQAAQQSCRTLGYHFTKAVEEAGTSCSDHVSLLAQAQVGSSVQGLGRPRPAVVIEMVRHNQQQHLQQQRTSPEMLRGGSFGRNMHGVNRETVMTQGADSGHHRRTTSHITDSSDPDTGCGVCMAAPNNLILKDCGHKLCVQCYRTLVRPESKKGASCPFCRASIVGFEYRGWPAFV</sequence>
<dbReference type="InterPro" id="IPR013083">
    <property type="entry name" value="Znf_RING/FYVE/PHD"/>
</dbReference>
<keyword evidence="6 8" id="KW-0863">Zinc-finger</keyword>
<keyword evidence="4" id="KW-0479">Metal-binding</keyword>
<keyword evidence="13" id="KW-1185">Reference proteome</keyword>
<feature type="region of interest" description="Disordered" evidence="9">
    <location>
        <begin position="203"/>
        <end position="231"/>
    </location>
</feature>
<dbReference type="EMBL" id="BEGY01000006">
    <property type="protein sequence ID" value="GAX74111.1"/>
    <property type="molecule type" value="Genomic_DNA"/>
</dbReference>
<evidence type="ECO:0000256" key="8">
    <source>
        <dbReference type="PROSITE-ProRule" id="PRU00175"/>
    </source>
</evidence>
<evidence type="ECO:0000256" key="6">
    <source>
        <dbReference type="ARBA" id="ARBA00022771"/>
    </source>
</evidence>
<evidence type="ECO:0000256" key="10">
    <source>
        <dbReference type="SAM" id="Phobius"/>
    </source>
</evidence>
<evidence type="ECO:0000256" key="7">
    <source>
        <dbReference type="ARBA" id="ARBA00022833"/>
    </source>
</evidence>
<keyword evidence="5" id="KW-0677">Repeat</keyword>
<feature type="region of interest" description="Disordered" evidence="9">
    <location>
        <begin position="934"/>
        <end position="1001"/>
    </location>
</feature>
<dbReference type="Pfam" id="PF13920">
    <property type="entry name" value="zf-C3HC4_3"/>
    <property type="match status" value="1"/>
</dbReference>
<feature type="transmembrane region" description="Helical" evidence="10">
    <location>
        <begin position="338"/>
        <end position="366"/>
    </location>
</feature>
<dbReference type="InterPro" id="IPR017907">
    <property type="entry name" value="Znf_RING_CS"/>
</dbReference>
<dbReference type="PROSITE" id="PS50089">
    <property type="entry name" value="ZF_RING_2"/>
    <property type="match status" value="1"/>
</dbReference>
<keyword evidence="7" id="KW-0862">Zinc</keyword>
<dbReference type="GO" id="GO:0048471">
    <property type="term" value="C:perinuclear region of cytoplasm"/>
    <property type="evidence" value="ECO:0007669"/>
    <property type="project" value="TreeGrafter"/>
</dbReference>
<evidence type="ECO:0000313" key="12">
    <source>
        <dbReference type="EMBL" id="GAX74111.1"/>
    </source>
</evidence>
<evidence type="ECO:0000256" key="4">
    <source>
        <dbReference type="ARBA" id="ARBA00022723"/>
    </source>
</evidence>
<dbReference type="InterPro" id="IPR001841">
    <property type="entry name" value="Znf_RING"/>
</dbReference>
<dbReference type="PANTHER" id="PTHR24113">
    <property type="entry name" value="RAN GTPASE-ACTIVATING PROTEIN 1"/>
    <property type="match status" value="1"/>
</dbReference>
<feature type="compositionally biased region" description="Low complexity" evidence="9">
    <location>
        <begin position="210"/>
        <end position="231"/>
    </location>
</feature>
<organism evidence="12 13">
    <name type="scientific">Chlamydomonas eustigma</name>
    <dbReference type="NCBI Taxonomy" id="1157962"/>
    <lineage>
        <taxon>Eukaryota</taxon>
        <taxon>Viridiplantae</taxon>
        <taxon>Chlorophyta</taxon>
        <taxon>core chlorophytes</taxon>
        <taxon>Chlorophyceae</taxon>
        <taxon>CS clade</taxon>
        <taxon>Chlamydomonadales</taxon>
        <taxon>Chlamydomonadaceae</taxon>
        <taxon>Chlamydomonas</taxon>
    </lineage>
</organism>
<feature type="transmembrane region" description="Helical" evidence="10">
    <location>
        <begin position="305"/>
        <end position="326"/>
    </location>
</feature>
<feature type="transmembrane region" description="Helical" evidence="10">
    <location>
        <begin position="413"/>
        <end position="439"/>
    </location>
</feature>
<reference evidence="12 13" key="1">
    <citation type="submission" date="2017-08" db="EMBL/GenBank/DDBJ databases">
        <title>Acidophilic green algal genome provides insights into adaptation to an acidic environment.</title>
        <authorList>
            <person name="Hirooka S."/>
            <person name="Hirose Y."/>
            <person name="Kanesaki Y."/>
            <person name="Higuchi S."/>
            <person name="Fujiwara T."/>
            <person name="Onuma R."/>
            <person name="Era A."/>
            <person name="Ohbayashi R."/>
            <person name="Uzuka A."/>
            <person name="Nozaki H."/>
            <person name="Yoshikawa H."/>
            <person name="Miyagishima S.Y."/>
        </authorList>
    </citation>
    <scope>NUCLEOTIDE SEQUENCE [LARGE SCALE GENOMIC DNA]</scope>
    <source>
        <strain evidence="12 13">NIES-2499</strain>
    </source>
</reference>
<dbReference type="Proteomes" id="UP000232323">
    <property type="component" value="Unassembled WGS sequence"/>
</dbReference>
<comment type="subcellular location">
    <subcellularLocation>
        <location evidence="1">Cytoplasm</location>
        <location evidence="1">Cytoskeleton</location>
        <location evidence="1">Cilium axoneme</location>
    </subcellularLocation>
</comment>
<evidence type="ECO:0000313" key="13">
    <source>
        <dbReference type="Proteomes" id="UP000232323"/>
    </source>
</evidence>
<dbReference type="SMART" id="SM00184">
    <property type="entry name" value="RING"/>
    <property type="match status" value="1"/>
</dbReference>
<dbReference type="Gene3D" id="3.30.40.10">
    <property type="entry name" value="Zinc/RING finger domain, C3HC4 (zinc finger)"/>
    <property type="match status" value="1"/>
</dbReference>
<dbReference type="GO" id="GO:0031267">
    <property type="term" value="F:small GTPase binding"/>
    <property type="evidence" value="ECO:0007669"/>
    <property type="project" value="TreeGrafter"/>
</dbReference>
<evidence type="ECO:0000256" key="3">
    <source>
        <dbReference type="ARBA" id="ARBA00022614"/>
    </source>
</evidence>
<keyword evidence="10" id="KW-0472">Membrane</keyword>
<evidence type="ECO:0000256" key="1">
    <source>
        <dbReference type="ARBA" id="ARBA00004430"/>
    </source>
</evidence>
<dbReference type="GO" id="GO:0005096">
    <property type="term" value="F:GTPase activator activity"/>
    <property type="evidence" value="ECO:0007669"/>
    <property type="project" value="UniProtKB-KW"/>
</dbReference>
<dbReference type="GO" id="GO:0005634">
    <property type="term" value="C:nucleus"/>
    <property type="evidence" value="ECO:0007669"/>
    <property type="project" value="TreeGrafter"/>
</dbReference>
<dbReference type="OrthoDB" id="1630758at2759"/>
<dbReference type="GO" id="GO:0005930">
    <property type="term" value="C:axoneme"/>
    <property type="evidence" value="ECO:0007669"/>
    <property type="project" value="UniProtKB-SubCell"/>
</dbReference>
<name>A0A250WTH1_9CHLO</name>
<proteinExistence type="predicted"/>
<dbReference type="Gene3D" id="3.80.10.10">
    <property type="entry name" value="Ribonuclease Inhibitor"/>
    <property type="match status" value="2"/>
</dbReference>
<dbReference type="SUPFAM" id="SSF57850">
    <property type="entry name" value="RING/U-box"/>
    <property type="match status" value="1"/>
</dbReference>
<feature type="region of interest" description="Disordered" evidence="9">
    <location>
        <begin position="1306"/>
        <end position="1328"/>
    </location>
</feature>
<protein>
    <recommendedName>
        <fullName evidence="11">RING-type domain-containing protein</fullName>
    </recommendedName>
</protein>
<feature type="transmembrane region" description="Helical" evidence="10">
    <location>
        <begin position="387"/>
        <end position="407"/>
    </location>
</feature>
<dbReference type="InterPro" id="IPR032675">
    <property type="entry name" value="LRR_dom_sf"/>
</dbReference>
<evidence type="ECO:0000256" key="5">
    <source>
        <dbReference type="ARBA" id="ARBA00022737"/>
    </source>
</evidence>
<keyword evidence="10" id="KW-1133">Transmembrane helix</keyword>
<dbReference type="GO" id="GO:0006913">
    <property type="term" value="P:nucleocytoplasmic transport"/>
    <property type="evidence" value="ECO:0007669"/>
    <property type="project" value="TreeGrafter"/>
</dbReference>
<gene>
    <name evidence="12" type="ORF">CEUSTIGMA_g1560.t1</name>
</gene>
<dbReference type="SUPFAM" id="SSF52047">
    <property type="entry name" value="RNI-like"/>
    <property type="match status" value="2"/>
</dbReference>
<dbReference type="SMART" id="SM00368">
    <property type="entry name" value="LRR_RI"/>
    <property type="match status" value="4"/>
</dbReference>
<feature type="domain" description="RING-type" evidence="11">
    <location>
        <begin position="1537"/>
        <end position="1579"/>
    </location>
</feature>
<keyword evidence="3" id="KW-0433">Leucine-rich repeat</keyword>
<keyword evidence="10" id="KW-0812">Transmembrane</keyword>